<dbReference type="RefSeq" id="WP_256399789.1">
    <property type="nucleotide sequence ID" value="NZ_JANHJR010000002.1"/>
</dbReference>
<feature type="transmembrane region" description="Helical" evidence="1">
    <location>
        <begin position="20"/>
        <end position="39"/>
    </location>
</feature>
<accession>A0ABD6DGC6</accession>
<evidence type="ECO:0000313" key="3">
    <source>
        <dbReference type="EMBL" id="MFD1644523.1"/>
    </source>
</evidence>
<keyword evidence="1" id="KW-0472">Membrane</keyword>
<comment type="caution">
    <text evidence="3">The sequence shown here is derived from an EMBL/GenBank/DDBJ whole genome shotgun (WGS) entry which is preliminary data.</text>
</comment>
<gene>
    <name evidence="3" type="ORF">ACFSBL_02405</name>
</gene>
<evidence type="ECO:0000259" key="2">
    <source>
        <dbReference type="Pfam" id="PF14018"/>
    </source>
</evidence>
<dbReference type="AlphaFoldDB" id="A0ABD6DGC6"/>
<name>A0ABD6DGC6_9EURY</name>
<evidence type="ECO:0000313" key="4">
    <source>
        <dbReference type="Proteomes" id="UP001597034"/>
    </source>
</evidence>
<protein>
    <submittedName>
        <fullName evidence="3">DUF4234 domain-containing protein</fullName>
    </submittedName>
</protein>
<dbReference type="Pfam" id="PF14018">
    <property type="entry name" value="DUF4234"/>
    <property type="match status" value="1"/>
</dbReference>
<dbReference type="InterPro" id="IPR025328">
    <property type="entry name" value="DUF4234"/>
</dbReference>
<dbReference type="EMBL" id="JBHUDO010000001">
    <property type="protein sequence ID" value="MFD1644523.1"/>
    <property type="molecule type" value="Genomic_DNA"/>
</dbReference>
<reference evidence="3 4" key="1">
    <citation type="journal article" date="2019" name="Int. J. Syst. Evol. Microbiol.">
        <title>The Global Catalogue of Microorganisms (GCM) 10K type strain sequencing project: providing services to taxonomists for standard genome sequencing and annotation.</title>
        <authorList>
            <consortium name="The Broad Institute Genomics Platform"/>
            <consortium name="The Broad Institute Genome Sequencing Center for Infectious Disease"/>
            <person name="Wu L."/>
            <person name="Ma J."/>
        </authorList>
    </citation>
    <scope>NUCLEOTIDE SEQUENCE [LARGE SCALE GENOMIC DNA]</scope>
    <source>
        <strain evidence="3 4">CGMCC 1.10390</strain>
    </source>
</reference>
<sequence>MSGTAQLTNPSALEQKSLGMQVGLSVVTLGLYPLYWFYSTASQLDAATDKSLTPIFGIIPVLNFVCAWQVADAAEAVTDQDKEILFILFLVFGVLSWYWIQSGINQAASN</sequence>
<feature type="transmembrane region" description="Helical" evidence="1">
    <location>
        <begin position="51"/>
        <end position="71"/>
    </location>
</feature>
<organism evidence="3 4">
    <name type="scientific">Haloarchaeobius litoreus</name>
    <dbReference type="NCBI Taxonomy" id="755306"/>
    <lineage>
        <taxon>Archaea</taxon>
        <taxon>Methanobacteriati</taxon>
        <taxon>Methanobacteriota</taxon>
        <taxon>Stenosarchaea group</taxon>
        <taxon>Halobacteria</taxon>
        <taxon>Halobacteriales</taxon>
        <taxon>Halorubellaceae</taxon>
        <taxon>Haloarchaeobius</taxon>
    </lineage>
</organism>
<keyword evidence="4" id="KW-1185">Reference proteome</keyword>
<proteinExistence type="predicted"/>
<feature type="domain" description="DUF4234" evidence="2">
    <location>
        <begin position="17"/>
        <end position="100"/>
    </location>
</feature>
<keyword evidence="1" id="KW-1133">Transmembrane helix</keyword>
<keyword evidence="1" id="KW-0812">Transmembrane</keyword>
<feature type="transmembrane region" description="Helical" evidence="1">
    <location>
        <begin position="83"/>
        <end position="100"/>
    </location>
</feature>
<evidence type="ECO:0000256" key="1">
    <source>
        <dbReference type="SAM" id="Phobius"/>
    </source>
</evidence>
<dbReference type="Proteomes" id="UP001597034">
    <property type="component" value="Unassembled WGS sequence"/>
</dbReference>